<reference evidence="2 3" key="1">
    <citation type="submission" date="2022-01" db="EMBL/GenBank/DDBJ databases">
        <title>A chromosome-scale genome assembly of the false clownfish, Amphiprion ocellaris.</title>
        <authorList>
            <person name="Ryu T."/>
        </authorList>
    </citation>
    <scope>NUCLEOTIDE SEQUENCE [LARGE SCALE GENOMIC DNA]</scope>
</reference>
<evidence type="ECO:0000256" key="1">
    <source>
        <dbReference type="SAM" id="MobiDB-lite"/>
    </source>
</evidence>
<sequence>MHGHQQSGGGDQDELKCPQADVRDGEELVVANAVAAGLLGVAGEAGLLIPPNTLCGNHQDQDTEDEDDREPNASNASRVPVYTADHGIKGPPVHLRLQISVGTLVFRVLPGSAGGASGVSSARSKDDHLEV</sequence>
<reference evidence="2" key="3">
    <citation type="submission" date="2025-09" db="UniProtKB">
        <authorList>
            <consortium name="Ensembl"/>
        </authorList>
    </citation>
    <scope>IDENTIFICATION</scope>
</reference>
<dbReference type="STRING" id="80972.ENSAOCP00000011650"/>
<name>A0A3Q1BC73_AMPOC</name>
<dbReference type="Ensembl" id="ENSAOCT00000019131.2">
    <property type="protein sequence ID" value="ENSAOCP00000011650.2"/>
    <property type="gene ID" value="ENSAOCG00000015990.2"/>
</dbReference>
<reference evidence="2" key="2">
    <citation type="submission" date="2025-08" db="UniProtKB">
        <authorList>
            <consortium name="Ensembl"/>
        </authorList>
    </citation>
    <scope>IDENTIFICATION</scope>
</reference>
<feature type="region of interest" description="Disordered" evidence="1">
    <location>
        <begin position="50"/>
        <end position="86"/>
    </location>
</feature>
<dbReference type="AlphaFoldDB" id="A0A3Q1BC73"/>
<feature type="compositionally biased region" description="Gly residues" evidence="1">
    <location>
        <begin position="1"/>
        <end position="10"/>
    </location>
</feature>
<organism evidence="2 3">
    <name type="scientific">Amphiprion ocellaris</name>
    <name type="common">Clown anemonefish</name>
    <dbReference type="NCBI Taxonomy" id="80972"/>
    <lineage>
        <taxon>Eukaryota</taxon>
        <taxon>Metazoa</taxon>
        <taxon>Chordata</taxon>
        <taxon>Craniata</taxon>
        <taxon>Vertebrata</taxon>
        <taxon>Euteleostomi</taxon>
        <taxon>Actinopterygii</taxon>
        <taxon>Neopterygii</taxon>
        <taxon>Teleostei</taxon>
        <taxon>Neoteleostei</taxon>
        <taxon>Acanthomorphata</taxon>
        <taxon>Ovalentaria</taxon>
        <taxon>Pomacentridae</taxon>
        <taxon>Amphiprion</taxon>
    </lineage>
</organism>
<dbReference type="GeneTree" id="ENSGT00990000203874"/>
<dbReference type="OMA" id="PVYTADH"/>
<feature type="region of interest" description="Disordered" evidence="1">
    <location>
        <begin position="1"/>
        <end position="20"/>
    </location>
</feature>
<evidence type="ECO:0000313" key="3">
    <source>
        <dbReference type="Proteomes" id="UP001501940"/>
    </source>
</evidence>
<keyword evidence="3" id="KW-1185">Reference proteome</keyword>
<dbReference type="Proteomes" id="UP001501940">
    <property type="component" value="Chromosome 13"/>
</dbReference>
<accession>A0A3Q1BC73</accession>
<protein>
    <submittedName>
        <fullName evidence="2">Uncharacterized protein</fullName>
    </submittedName>
</protein>
<evidence type="ECO:0000313" key="2">
    <source>
        <dbReference type="Ensembl" id="ENSAOCP00000011650.2"/>
    </source>
</evidence>
<proteinExistence type="predicted"/>